<dbReference type="EMBL" id="JADFTS010000002">
    <property type="protein sequence ID" value="KAF9618135.1"/>
    <property type="molecule type" value="Genomic_DNA"/>
</dbReference>
<dbReference type="GO" id="GO:0006508">
    <property type="term" value="P:proteolysis"/>
    <property type="evidence" value="ECO:0007669"/>
    <property type="project" value="InterPro"/>
</dbReference>
<keyword evidence="7" id="KW-1185">Reference proteome</keyword>
<dbReference type="OrthoDB" id="568096at2759"/>
<evidence type="ECO:0000313" key="7">
    <source>
        <dbReference type="Proteomes" id="UP000631114"/>
    </source>
</evidence>
<dbReference type="GO" id="GO:0003700">
    <property type="term" value="F:DNA-binding transcription factor activity"/>
    <property type="evidence" value="ECO:0007669"/>
    <property type="project" value="InterPro"/>
</dbReference>
<sequence>GKIEIKRRKRHRKKRIENQEPCIMRGVYFKNMKWQVAIKVDKKQIYLGTVGSQVEAAHLYDRYFRFFHPFYTGSILLGPAMVSANSADGKSDENNTLSHQLKVATPTKPKYSLLQVSYTSWFLNAFNYVIAMEMDVLNLSSGGPDYLDLPFVEKFRRARTVSIKIDPDEAFLNTERLGKSAWNGWMGKILR</sequence>
<dbReference type="GO" id="GO:0003677">
    <property type="term" value="F:DNA binding"/>
    <property type="evidence" value="ECO:0007669"/>
    <property type="project" value="UniProtKB-KW"/>
</dbReference>
<evidence type="ECO:0000256" key="4">
    <source>
        <dbReference type="ARBA" id="ARBA00023163"/>
    </source>
</evidence>
<name>A0A835IHQ5_9MAGN</name>
<accession>A0A835IHQ5</accession>
<dbReference type="Proteomes" id="UP000631114">
    <property type="component" value="Unassembled WGS sequence"/>
</dbReference>
<dbReference type="Gene3D" id="3.30.730.10">
    <property type="entry name" value="AP2/ERF domain"/>
    <property type="match status" value="1"/>
</dbReference>
<keyword evidence="5" id="KW-0539">Nucleus</keyword>
<gene>
    <name evidence="6" type="ORF">IFM89_000251</name>
</gene>
<reference evidence="6 7" key="1">
    <citation type="submission" date="2020-10" db="EMBL/GenBank/DDBJ databases">
        <title>The Coptis chinensis genome and diversification of protoberbering-type alkaloids.</title>
        <authorList>
            <person name="Wang B."/>
            <person name="Shu S."/>
            <person name="Song C."/>
            <person name="Liu Y."/>
        </authorList>
    </citation>
    <scope>NUCLEOTIDE SEQUENCE [LARGE SCALE GENOMIC DNA]</scope>
    <source>
        <strain evidence="6">HL-2020</strain>
        <tissue evidence="6">Leaf</tissue>
    </source>
</reference>
<dbReference type="InterPro" id="IPR036852">
    <property type="entry name" value="Peptidase_S8/S53_dom_sf"/>
</dbReference>
<dbReference type="SUPFAM" id="SSF52743">
    <property type="entry name" value="Subtilisin-like"/>
    <property type="match status" value="1"/>
</dbReference>
<evidence type="ECO:0000313" key="6">
    <source>
        <dbReference type="EMBL" id="KAF9618135.1"/>
    </source>
</evidence>
<keyword evidence="2" id="KW-0805">Transcription regulation</keyword>
<evidence type="ECO:0000256" key="5">
    <source>
        <dbReference type="ARBA" id="ARBA00023242"/>
    </source>
</evidence>
<dbReference type="SUPFAM" id="SSF54171">
    <property type="entry name" value="DNA-binding domain"/>
    <property type="match status" value="1"/>
</dbReference>
<dbReference type="GO" id="GO:0004252">
    <property type="term" value="F:serine-type endopeptidase activity"/>
    <property type="evidence" value="ECO:0007669"/>
    <property type="project" value="InterPro"/>
</dbReference>
<dbReference type="AlphaFoldDB" id="A0A835IHQ5"/>
<evidence type="ECO:0000256" key="1">
    <source>
        <dbReference type="ARBA" id="ARBA00004123"/>
    </source>
</evidence>
<organism evidence="6 7">
    <name type="scientific">Coptis chinensis</name>
    <dbReference type="NCBI Taxonomy" id="261450"/>
    <lineage>
        <taxon>Eukaryota</taxon>
        <taxon>Viridiplantae</taxon>
        <taxon>Streptophyta</taxon>
        <taxon>Embryophyta</taxon>
        <taxon>Tracheophyta</taxon>
        <taxon>Spermatophyta</taxon>
        <taxon>Magnoliopsida</taxon>
        <taxon>Ranunculales</taxon>
        <taxon>Ranunculaceae</taxon>
        <taxon>Coptidoideae</taxon>
        <taxon>Coptis</taxon>
    </lineage>
</organism>
<comment type="subcellular location">
    <subcellularLocation>
        <location evidence="1">Nucleus</location>
    </subcellularLocation>
</comment>
<feature type="non-terminal residue" evidence="6">
    <location>
        <position position="191"/>
    </location>
</feature>
<keyword evidence="4" id="KW-0804">Transcription</keyword>
<evidence type="ECO:0000256" key="2">
    <source>
        <dbReference type="ARBA" id="ARBA00023015"/>
    </source>
</evidence>
<comment type="caution">
    <text evidence="6">The sequence shown here is derived from an EMBL/GenBank/DDBJ whole genome shotgun (WGS) entry which is preliminary data.</text>
</comment>
<evidence type="ECO:0000256" key="3">
    <source>
        <dbReference type="ARBA" id="ARBA00023125"/>
    </source>
</evidence>
<keyword evidence="3" id="KW-0238">DNA-binding</keyword>
<proteinExistence type="predicted"/>
<dbReference type="GO" id="GO:0005634">
    <property type="term" value="C:nucleus"/>
    <property type="evidence" value="ECO:0007669"/>
    <property type="project" value="UniProtKB-SubCell"/>
</dbReference>
<dbReference type="InterPro" id="IPR036955">
    <property type="entry name" value="AP2/ERF_dom_sf"/>
</dbReference>
<protein>
    <submittedName>
        <fullName evidence="6">Uncharacterized protein</fullName>
    </submittedName>
</protein>
<dbReference type="InterPro" id="IPR016177">
    <property type="entry name" value="DNA-bd_dom_sf"/>
</dbReference>